<feature type="transmembrane region" description="Helical" evidence="8">
    <location>
        <begin position="112"/>
        <end position="145"/>
    </location>
</feature>
<keyword evidence="7 8" id="KW-0472">Membrane</keyword>
<gene>
    <name evidence="10" type="ORF">SAMN05443529_10327</name>
</gene>
<dbReference type="AlphaFoldDB" id="A0A1G7U582"/>
<comment type="subcellular location">
    <subcellularLocation>
        <location evidence="1">Cell membrane</location>
        <topology evidence="1">Multi-pass membrane protein</topology>
    </subcellularLocation>
</comment>
<accession>A0A1G7U582</accession>
<keyword evidence="5 8" id="KW-0812">Transmembrane</keyword>
<feature type="transmembrane region" description="Helical" evidence="8">
    <location>
        <begin position="252"/>
        <end position="269"/>
    </location>
</feature>
<feature type="transmembrane region" description="Helical" evidence="8">
    <location>
        <begin position="34"/>
        <end position="52"/>
    </location>
</feature>
<evidence type="ECO:0000259" key="9">
    <source>
        <dbReference type="Pfam" id="PF13231"/>
    </source>
</evidence>
<dbReference type="InterPro" id="IPR050297">
    <property type="entry name" value="LipidA_mod_glycosyltrf_83"/>
</dbReference>
<dbReference type="PANTHER" id="PTHR33908:SF11">
    <property type="entry name" value="MEMBRANE PROTEIN"/>
    <property type="match status" value="1"/>
</dbReference>
<dbReference type="PANTHER" id="PTHR33908">
    <property type="entry name" value="MANNOSYLTRANSFERASE YKCB-RELATED"/>
    <property type="match status" value="1"/>
</dbReference>
<keyword evidence="2" id="KW-1003">Cell membrane</keyword>
<evidence type="ECO:0000256" key="7">
    <source>
        <dbReference type="ARBA" id="ARBA00023136"/>
    </source>
</evidence>
<dbReference type="OrthoDB" id="136232at2"/>
<organism evidence="10 11">
    <name type="scientific">Desulfosporosinus hippei DSM 8344</name>
    <dbReference type="NCBI Taxonomy" id="1121419"/>
    <lineage>
        <taxon>Bacteria</taxon>
        <taxon>Bacillati</taxon>
        <taxon>Bacillota</taxon>
        <taxon>Clostridia</taxon>
        <taxon>Eubacteriales</taxon>
        <taxon>Desulfitobacteriaceae</taxon>
        <taxon>Desulfosporosinus</taxon>
    </lineage>
</organism>
<evidence type="ECO:0000313" key="11">
    <source>
        <dbReference type="Proteomes" id="UP000198656"/>
    </source>
</evidence>
<reference evidence="11" key="1">
    <citation type="submission" date="2016-10" db="EMBL/GenBank/DDBJ databases">
        <authorList>
            <person name="Varghese N."/>
            <person name="Submissions S."/>
        </authorList>
    </citation>
    <scope>NUCLEOTIDE SEQUENCE [LARGE SCALE GENOMIC DNA]</scope>
    <source>
        <strain evidence="11">DSM 8344</strain>
    </source>
</reference>
<dbReference type="GO" id="GO:0009103">
    <property type="term" value="P:lipopolysaccharide biosynthetic process"/>
    <property type="evidence" value="ECO:0007669"/>
    <property type="project" value="UniProtKB-ARBA"/>
</dbReference>
<dbReference type="GO" id="GO:0016763">
    <property type="term" value="F:pentosyltransferase activity"/>
    <property type="evidence" value="ECO:0007669"/>
    <property type="project" value="TreeGrafter"/>
</dbReference>
<feature type="transmembrane region" description="Helical" evidence="8">
    <location>
        <begin position="211"/>
        <end position="240"/>
    </location>
</feature>
<proteinExistence type="predicted"/>
<dbReference type="Proteomes" id="UP000198656">
    <property type="component" value="Unassembled WGS sequence"/>
</dbReference>
<feature type="transmembrane region" description="Helical" evidence="8">
    <location>
        <begin position="183"/>
        <end position="199"/>
    </location>
</feature>
<evidence type="ECO:0000256" key="5">
    <source>
        <dbReference type="ARBA" id="ARBA00022692"/>
    </source>
</evidence>
<keyword evidence="6 8" id="KW-1133">Transmembrane helix</keyword>
<sequence>MILNLQRMTSLERVNKRKDGFESRGSSFMSRKKWWVTGLLFLIALTIDLLYIRSYGVGYFISPDGLHYSNIAGNFLQGQGLVNTANFVQGDNGVIREVTQTREYVVGPVYPILLAVIYGIFGLLNFKMVILVLHSTLSAASAVLAYKTGELLFGKEYGLIPFFLTLGYPIFAFWGMYVLTETTYIFTITLFLYLLARYGKEIQRPKLKTLMYLGAAIGVSNLVRPFLLLFFPVLGFWILWSHGWRLKIALRDFAIIVMMTVVVMSPWWIRNFVKYHEFIAVSNYGSYELYLGNNPLTITDKYFYYAQPSYDPEVKARIEKLPIPEQEKEYKQLAVAYVLEHPFLFIQRTFEKEKNLFWQPISSVEGQLYKMKGVFLDKWYLLLGLLGVLLSLFRLKRYSFLLLFVVYYSFTVSMITVVEGARYRLPVMPAMILLGSLVLVIAIKGIGRLSRLNSRAGRRV</sequence>
<feature type="domain" description="Glycosyltransferase RgtA/B/C/D-like" evidence="9">
    <location>
        <begin position="107"/>
        <end position="269"/>
    </location>
</feature>
<dbReference type="GO" id="GO:0005886">
    <property type="term" value="C:plasma membrane"/>
    <property type="evidence" value="ECO:0007669"/>
    <property type="project" value="UniProtKB-SubCell"/>
</dbReference>
<evidence type="ECO:0000313" key="10">
    <source>
        <dbReference type="EMBL" id="SDG42574.1"/>
    </source>
</evidence>
<keyword evidence="3 10" id="KW-0328">Glycosyltransferase</keyword>
<name>A0A1G7U582_9FIRM</name>
<dbReference type="InterPro" id="IPR038731">
    <property type="entry name" value="RgtA/B/C-like"/>
</dbReference>
<keyword evidence="11" id="KW-1185">Reference proteome</keyword>
<dbReference type="EMBL" id="FNCP01000003">
    <property type="protein sequence ID" value="SDG42574.1"/>
    <property type="molecule type" value="Genomic_DNA"/>
</dbReference>
<dbReference type="STRING" id="1121419.SAMN05443529_10327"/>
<feature type="transmembrane region" description="Helical" evidence="8">
    <location>
        <begin position="401"/>
        <end position="418"/>
    </location>
</feature>
<protein>
    <submittedName>
        <fullName evidence="10">Dolichyl-phosphate-mannose-protein mannosyltransferase</fullName>
    </submittedName>
</protein>
<evidence type="ECO:0000256" key="2">
    <source>
        <dbReference type="ARBA" id="ARBA00022475"/>
    </source>
</evidence>
<dbReference type="Pfam" id="PF13231">
    <property type="entry name" value="PMT_2"/>
    <property type="match status" value="1"/>
</dbReference>
<feature type="transmembrane region" description="Helical" evidence="8">
    <location>
        <begin position="425"/>
        <end position="446"/>
    </location>
</feature>
<keyword evidence="4 10" id="KW-0808">Transferase</keyword>
<evidence type="ECO:0000256" key="6">
    <source>
        <dbReference type="ARBA" id="ARBA00022989"/>
    </source>
</evidence>
<evidence type="ECO:0000256" key="4">
    <source>
        <dbReference type="ARBA" id="ARBA00022679"/>
    </source>
</evidence>
<evidence type="ECO:0000256" key="8">
    <source>
        <dbReference type="SAM" id="Phobius"/>
    </source>
</evidence>
<evidence type="ECO:0000256" key="3">
    <source>
        <dbReference type="ARBA" id="ARBA00022676"/>
    </source>
</evidence>
<evidence type="ECO:0000256" key="1">
    <source>
        <dbReference type="ARBA" id="ARBA00004651"/>
    </source>
</evidence>